<dbReference type="PANTHER" id="PTHR32282:SF34">
    <property type="entry name" value="PENICILLIN-BINDING PROTEIN 1A"/>
    <property type="match status" value="1"/>
</dbReference>
<dbReference type="AlphaFoldDB" id="A0A1I2HWU0"/>
<dbReference type="STRING" id="285351.SAMN04488035_2516"/>
<dbReference type="EMBL" id="FONZ01000005">
    <property type="protein sequence ID" value="SFF33096.1"/>
    <property type="molecule type" value="Genomic_DNA"/>
</dbReference>
<evidence type="ECO:0000256" key="8">
    <source>
        <dbReference type="ARBA" id="ARBA00022960"/>
    </source>
</evidence>
<feature type="compositionally biased region" description="Basic and acidic residues" evidence="14">
    <location>
        <begin position="752"/>
        <end position="761"/>
    </location>
</feature>
<dbReference type="InterPro" id="IPR001264">
    <property type="entry name" value="Glyco_trans_51"/>
</dbReference>
<evidence type="ECO:0000256" key="6">
    <source>
        <dbReference type="ARBA" id="ARBA00022679"/>
    </source>
</evidence>
<dbReference type="GO" id="GO:0009002">
    <property type="term" value="F:serine-type D-Ala-D-Ala carboxypeptidase activity"/>
    <property type="evidence" value="ECO:0007669"/>
    <property type="project" value="UniProtKB-EC"/>
</dbReference>
<comment type="similarity">
    <text evidence="1">In the C-terminal section; belongs to the transpeptidase family.</text>
</comment>
<dbReference type="InterPro" id="IPR001460">
    <property type="entry name" value="PCN-bd_Tpept"/>
</dbReference>
<evidence type="ECO:0000256" key="9">
    <source>
        <dbReference type="ARBA" id="ARBA00022984"/>
    </source>
</evidence>
<evidence type="ECO:0000313" key="16">
    <source>
        <dbReference type="EMBL" id="SFF33096.1"/>
    </source>
</evidence>
<dbReference type="Gene3D" id="3.40.710.10">
    <property type="entry name" value="DD-peptidase/beta-lactamase superfamily"/>
    <property type="match status" value="1"/>
</dbReference>
<evidence type="ECO:0000256" key="10">
    <source>
        <dbReference type="ARBA" id="ARBA00023268"/>
    </source>
</evidence>
<dbReference type="FunFam" id="1.10.3810.10:FF:000001">
    <property type="entry name" value="Penicillin-binding protein 1A"/>
    <property type="match status" value="1"/>
</dbReference>
<feature type="compositionally biased region" description="Basic and acidic residues" evidence="14">
    <location>
        <begin position="611"/>
        <end position="621"/>
    </location>
</feature>
<evidence type="ECO:0000256" key="4">
    <source>
        <dbReference type="ARBA" id="ARBA00022670"/>
    </source>
</evidence>
<dbReference type="PROSITE" id="PS51178">
    <property type="entry name" value="PASTA"/>
    <property type="match status" value="1"/>
</dbReference>
<dbReference type="InterPro" id="IPR005543">
    <property type="entry name" value="PASTA_dom"/>
</dbReference>
<dbReference type="InterPro" id="IPR023346">
    <property type="entry name" value="Lysozyme-like_dom_sf"/>
</dbReference>
<dbReference type="GO" id="GO:0030288">
    <property type="term" value="C:outer membrane-bounded periplasmic space"/>
    <property type="evidence" value="ECO:0007669"/>
    <property type="project" value="TreeGrafter"/>
</dbReference>
<dbReference type="Pfam" id="PF00912">
    <property type="entry name" value="Transgly"/>
    <property type="match status" value="1"/>
</dbReference>
<keyword evidence="4" id="KW-0645">Protease</keyword>
<dbReference type="Proteomes" id="UP000198520">
    <property type="component" value="Unassembled WGS sequence"/>
</dbReference>
<dbReference type="CDD" id="cd06577">
    <property type="entry name" value="PASTA_pknB"/>
    <property type="match status" value="1"/>
</dbReference>
<feature type="compositionally biased region" description="Acidic residues" evidence="14">
    <location>
        <begin position="629"/>
        <end position="645"/>
    </location>
</feature>
<comment type="similarity">
    <text evidence="2">In the N-terminal section; belongs to the glycosyltransferase 51 family.</text>
</comment>
<dbReference type="Pfam" id="PF03793">
    <property type="entry name" value="PASTA"/>
    <property type="match status" value="1"/>
</dbReference>
<keyword evidence="5" id="KW-0328">Glycosyltransferase</keyword>
<evidence type="ECO:0000256" key="3">
    <source>
        <dbReference type="ARBA" id="ARBA00022645"/>
    </source>
</evidence>
<comment type="catalytic activity">
    <reaction evidence="12">
        <text>Preferential cleavage: (Ac)2-L-Lys-D-Ala-|-D-Ala. Also transpeptidation of peptidyl-alanyl moieties that are N-acyl substituents of D-alanine.</text>
        <dbReference type="EC" id="3.4.16.4"/>
    </reaction>
</comment>
<feature type="region of interest" description="Disordered" evidence="14">
    <location>
        <begin position="610"/>
        <end position="761"/>
    </location>
</feature>
<dbReference type="SMART" id="SM00740">
    <property type="entry name" value="PASTA"/>
    <property type="match status" value="1"/>
</dbReference>
<dbReference type="GO" id="GO:0009252">
    <property type="term" value="P:peptidoglycan biosynthetic process"/>
    <property type="evidence" value="ECO:0007669"/>
    <property type="project" value="UniProtKB-KW"/>
</dbReference>
<feature type="compositionally biased region" description="Acidic residues" evidence="14">
    <location>
        <begin position="718"/>
        <end position="730"/>
    </location>
</feature>
<dbReference type="GO" id="GO:0008658">
    <property type="term" value="F:penicillin binding"/>
    <property type="evidence" value="ECO:0007669"/>
    <property type="project" value="InterPro"/>
</dbReference>
<reference evidence="17" key="1">
    <citation type="submission" date="2016-10" db="EMBL/GenBank/DDBJ databases">
        <authorList>
            <person name="Varghese N."/>
            <person name="Submissions S."/>
        </authorList>
    </citation>
    <scope>NUCLEOTIDE SEQUENCE [LARGE SCALE GENOMIC DNA]</scope>
    <source>
        <strain evidence="17">DSM 19083</strain>
    </source>
</reference>
<dbReference type="InterPro" id="IPR050396">
    <property type="entry name" value="Glycosyltr_51/Transpeptidase"/>
</dbReference>
<keyword evidence="3 16" id="KW-0121">Carboxypeptidase</keyword>
<evidence type="ECO:0000256" key="7">
    <source>
        <dbReference type="ARBA" id="ARBA00022801"/>
    </source>
</evidence>
<keyword evidence="17" id="KW-1185">Reference proteome</keyword>
<dbReference type="Pfam" id="PF00905">
    <property type="entry name" value="Transpeptidase"/>
    <property type="match status" value="1"/>
</dbReference>
<evidence type="ECO:0000256" key="5">
    <source>
        <dbReference type="ARBA" id="ARBA00022676"/>
    </source>
</evidence>
<accession>A0A1I2HWU0</accession>
<dbReference type="GO" id="GO:0008955">
    <property type="term" value="F:peptidoglycan glycosyltransferase activity"/>
    <property type="evidence" value="ECO:0007669"/>
    <property type="project" value="UniProtKB-EC"/>
</dbReference>
<comment type="catalytic activity">
    <reaction evidence="13">
        <text>[GlcNAc-(1-&gt;4)-Mur2Ac(oyl-L-Ala-gamma-D-Glu-L-Lys-D-Ala-D-Ala)](n)-di-trans,octa-cis-undecaprenyl diphosphate + beta-D-GlcNAc-(1-&gt;4)-Mur2Ac(oyl-L-Ala-gamma-D-Glu-L-Lys-D-Ala-D-Ala)-di-trans,octa-cis-undecaprenyl diphosphate = [GlcNAc-(1-&gt;4)-Mur2Ac(oyl-L-Ala-gamma-D-Glu-L-Lys-D-Ala-D-Ala)](n+1)-di-trans,octa-cis-undecaprenyl diphosphate + di-trans,octa-cis-undecaprenyl diphosphate + H(+)</text>
        <dbReference type="Rhea" id="RHEA:23708"/>
        <dbReference type="Rhea" id="RHEA-COMP:9602"/>
        <dbReference type="Rhea" id="RHEA-COMP:9603"/>
        <dbReference type="ChEBI" id="CHEBI:15378"/>
        <dbReference type="ChEBI" id="CHEBI:58405"/>
        <dbReference type="ChEBI" id="CHEBI:60033"/>
        <dbReference type="ChEBI" id="CHEBI:78435"/>
        <dbReference type="EC" id="2.4.99.28"/>
    </reaction>
</comment>
<evidence type="ECO:0000256" key="12">
    <source>
        <dbReference type="ARBA" id="ARBA00034000"/>
    </source>
</evidence>
<keyword evidence="8" id="KW-0133">Cell shape</keyword>
<dbReference type="GO" id="GO:0006508">
    <property type="term" value="P:proteolysis"/>
    <property type="evidence" value="ECO:0007669"/>
    <property type="project" value="UniProtKB-KW"/>
</dbReference>
<evidence type="ECO:0000313" key="17">
    <source>
        <dbReference type="Proteomes" id="UP000198520"/>
    </source>
</evidence>
<protein>
    <submittedName>
        <fullName evidence="16">Membrane carboxypeptidase (Penicillin-binding protein)</fullName>
    </submittedName>
</protein>
<dbReference type="Gene3D" id="1.10.3810.10">
    <property type="entry name" value="Biosynthetic peptidoglycan transglycosylase-like"/>
    <property type="match status" value="1"/>
</dbReference>
<gene>
    <name evidence="16" type="ORF">SAMN04488035_2516</name>
</gene>
<organism evidence="16 17">
    <name type="scientific">Flavimobilis marinus</name>
    <dbReference type="NCBI Taxonomy" id="285351"/>
    <lineage>
        <taxon>Bacteria</taxon>
        <taxon>Bacillati</taxon>
        <taxon>Actinomycetota</taxon>
        <taxon>Actinomycetes</taxon>
        <taxon>Micrococcales</taxon>
        <taxon>Jonesiaceae</taxon>
        <taxon>Flavimobilis</taxon>
    </lineage>
</organism>
<dbReference type="SUPFAM" id="SSF56601">
    <property type="entry name" value="beta-lactamase/transpeptidase-like"/>
    <property type="match status" value="1"/>
</dbReference>
<feature type="domain" description="PASTA" evidence="15">
    <location>
        <begin position="651"/>
        <end position="712"/>
    </location>
</feature>
<keyword evidence="6" id="KW-0808">Transferase</keyword>
<evidence type="ECO:0000256" key="1">
    <source>
        <dbReference type="ARBA" id="ARBA00007090"/>
    </source>
</evidence>
<keyword evidence="7" id="KW-0378">Hydrolase</keyword>
<dbReference type="SUPFAM" id="SSF53955">
    <property type="entry name" value="Lysozyme-like"/>
    <property type="match status" value="1"/>
</dbReference>
<keyword evidence="10" id="KW-0511">Multifunctional enzyme</keyword>
<evidence type="ECO:0000256" key="11">
    <source>
        <dbReference type="ARBA" id="ARBA00023316"/>
    </source>
</evidence>
<evidence type="ECO:0000256" key="2">
    <source>
        <dbReference type="ARBA" id="ARBA00007739"/>
    </source>
</evidence>
<dbReference type="Gene3D" id="3.30.10.20">
    <property type="match status" value="1"/>
</dbReference>
<proteinExistence type="inferred from homology"/>
<dbReference type="GO" id="GO:0071555">
    <property type="term" value="P:cell wall organization"/>
    <property type="evidence" value="ECO:0007669"/>
    <property type="project" value="UniProtKB-KW"/>
</dbReference>
<dbReference type="GO" id="GO:0008360">
    <property type="term" value="P:regulation of cell shape"/>
    <property type="evidence" value="ECO:0007669"/>
    <property type="project" value="UniProtKB-KW"/>
</dbReference>
<sequence length="761" mass="81393">MHRWVPSWRFVVGSFLFLVALGIGIVATAYVTTDIPEADEFTEAQVTTVYYADGETEMGRFSEVNRVIVDADVIPKHVEDAVVAAEDRTFYDNAGISPTGIARAFWVNVRGGDQQGGSTITQQYAERYYLGTTKDYVGKFQEALLAVKLAQSQDKDTILANYLNTIYFGRGAYGIETAAQAYFGVPASELTVAQAALIAGVIPAPSAWDPRVSPEKAEQRWNYVLDGMVATGALTQAERDALEYPETIEVRKSDALGGPTGYLLEEARAEVLEKAPVTEEEIATRGLKIVTTIDPKMQKAVERTIAEEMPEDAPDNLTTAVVSVEPGTGAIRAMYGGKDYVAVQLNAATQDTAQAGSTFKPFTLVAALEDGITLDDTYDGRTGRSFEGFEKPVNNFGNYSPGWVSLLKATEQSVNTVYVDVNEEVTPEATRDVAVRAGIPEDSGDFEPVLSNVLGVAQVHTVDMAEAYATFAAQGEHAEPYIVQTVTDLDGGVVYEGGDVVSRVFEEDVMAEATYALTQVVENGSGEPAQALERPVAGKTGTSNANRSAWFVGYTPQLSTAVMLAQKGEGGEQEPITPFGGYEQITGGSVPVELWTSYMSAALEGAEVLEFPDRPEPERPEPTATPSPEESEEPSEEPTDEETTEEPANPTVPSGLVGSSEEAARAALIDAGLEPVVRTEPGDQPVGTVIRVEPGEGTEVPQGSSIVLIVSAGPPEPTEPEEPEQPEEPSTEPSEPTAEPSDEPEAAPGRPEPSRSPREDA</sequence>
<keyword evidence="11" id="KW-0961">Cell wall biogenesis/degradation</keyword>
<dbReference type="InterPro" id="IPR012338">
    <property type="entry name" value="Beta-lactam/transpept-like"/>
</dbReference>
<dbReference type="PANTHER" id="PTHR32282">
    <property type="entry name" value="BINDING PROTEIN TRANSPEPTIDASE, PUTATIVE-RELATED"/>
    <property type="match status" value="1"/>
</dbReference>
<name>A0A1I2HWU0_9MICO</name>
<evidence type="ECO:0000259" key="15">
    <source>
        <dbReference type="PROSITE" id="PS51178"/>
    </source>
</evidence>
<evidence type="ECO:0000256" key="14">
    <source>
        <dbReference type="SAM" id="MobiDB-lite"/>
    </source>
</evidence>
<dbReference type="InterPro" id="IPR036950">
    <property type="entry name" value="PBP_transglycosylase"/>
</dbReference>
<evidence type="ECO:0000256" key="13">
    <source>
        <dbReference type="ARBA" id="ARBA00049902"/>
    </source>
</evidence>
<keyword evidence="9" id="KW-0573">Peptidoglycan synthesis</keyword>